<dbReference type="OrthoDB" id="8641877at2"/>
<reference evidence="2 3" key="1">
    <citation type="submission" date="2019-07" db="EMBL/GenBank/DDBJ databases">
        <title>Qingshengfaniella alkalisoli gen. nov., sp. nov., isolated from saline soil.</title>
        <authorList>
            <person name="Xu L."/>
            <person name="Huang X.-X."/>
            <person name="Sun J.-Q."/>
        </authorList>
    </citation>
    <scope>NUCLEOTIDE SEQUENCE [LARGE SCALE GENOMIC DNA]</scope>
    <source>
        <strain evidence="2 3">DSM 27279</strain>
    </source>
</reference>
<accession>A0A556AIH5</accession>
<dbReference type="Pfam" id="PF01425">
    <property type="entry name" value="Amidase"/>
    <property type="match status" value="1"/>
</dbReference>
<gene>
    <name evidence="2" type="ORF">FOZ76_14970</name>
</gene>
<dbReference type="GO" id="GO:0003824">
    <property type="term" value="F:catalytic activity"/>
    <property type="evidence" value="ECO:0007669"/>
    <property type="project" value="InterPro"/>
</dbReference>
<feature type="domain" description="Amidase" evidence="1">
    <location>
        <begin position="33"/>
        <end position="424"/>
    </location>
</feature>
<name>A0A556AIH5_9BURK</name>
<dbReference type="Gene3D" id="3.90.1300.10">
    <property type="entry name" value="Amidase signature (AS) domain"/>
    <property type="match status" value="1"/>
</dbReference>
<evidence type="ECO:0000259" key="1">
    <source>
        <dbReference type="Pfam" id="PF01425"/>
    </source>
</evidence>
<dbReference type="InterPro" id="IPR036928">
    <property type="entry name" value="AS_sf"/>
</dbReference>
<dbReference type="AlphaFoldDB" id="A0A556AIH5"/>
<dbReference type="RefSeq" id="WP_143949080.1">
    <property type="nucleotide sequence ID" value="NZ_BAABMB010000001.1"/>
</dbReference>
<dbReference type="SUPFAM" id="SSF75304">
    <property type="entry name" value="Amidase signature (AS) enzymes"/>
    <property type="match status" value="1"/>
</dbReference>
<protein>
    <submittedName>
        <fullName evidence="2">Amidase</fullName>
    </submittedName>
</protein>
<evidence type="ECO:0000313" key="2">
    <source>
        <dbReference type="EMBL" id="TSH92714.1"/>
    </source>
</evidence>
<dbReference type="EMBL" id="VLTJ01000029">
    <property type="protein sequence ID" value="TSH92714.1"/>
    <property type="molecule type" value="Genomic_DNA"/>
</dbReference>
<sequence>MTSCIPTADAPEPLCAVAIHQAVSRGETRAVAVLEQALARIATVDGAVHAWTEVDRDAALAAACAIDAGERRSGLLAGVPLAVKDIFRAAGTRTTFGSPIFRDAPPDAEDADCVAAARAAQAVVLGKTVSTEFAYFTPGPTANPWDTGHTPGGSSSGSAAAVASGMVPLAIGSQTAGSLIRPASYCGVFGLKATYGRYSLRGTRDFSRSLDTLGWMARSADDLELMRCALAGEAYAPLPVPQAGGLRLGYWDTFEAEALDAGGRAAFETAVARCGAAGIHLEAVALPGTLRGLAEAQKTVMAYEACRALAPEYENHRDLMGPALVQLVETGLGIGDAAYAAAQALAEQGRAAAADLLRHVDALLVPAAPGEAPAGLAATGDPVFSRVWTLLGQPCVSVPGLFGPNGLPIGTQLVGRWQQDRALLAAAARLRQALAA</sequence>
<dbReference type="InterPro" id="IPR000120">
    <property type="entry name" value="Amidase"/>
</dbReference>
<keyword evidence="3" id="KW-1185">Reference proteome</keyword>
<dbReference type="PANTHER" id="PTHR11895:SF151">
    <property type="entry name" value="GLUTAMYL-TRNA(GLN) AMIDOTRANSFERASE SUBUNIT A"/>
    <property type="match status" value="1"/>
</dbReference>
<comment type="caution">
    <text evidence="2">The sequence shown here is derived from an EMBL/GenBank/DDBJ whole genome shotgun (WGS) entry which is preliminary data.</text>
</comment>
<dbReference type="PANTHER" id="PTHR11895">
    <property type="entry name" value="TRANSAMIDASE"/>
    <property type="match status" value="1"/>
</dbReference>
<evidence type="ECO:0000313" key="3">
    <source>
        <dbReference type="Proteomes" id="UP000318405"/>
    </source>
</evidence>
<organism evidence="2 3">
    <name type="scientific">Verticiella sediminum</name>
    <dbReference type="NCBI Taxonomy" id="1247510"/>
    <lineage>
        <taxon>Bacteria</taxon>
        <taxon>Pseudomonadati</taxon>
        <taxon>Pseudomonadota</taxon>
        <taxon>Betaproteobacteria</taxon>
        <taxon>Burkholderiales</taxon>
        <taxon>Alcaligenaceae</taxon>
        <taxon>Verticiella</taxon>
    </lineage>
</organism>
<dbReference type="Proteomes" id="UP000318405">
    <property type="component" value="Unassembled WGS sequence"/>
</dbReference>
<dbReference type="InterPro" id="IPR023631">
    <property type="entry name" value="Amidase_dom"/>
</dbReference>
<proteinExistence type="predicted"/>